<evidence type="ECO:0000313" key="1">
    <source>
        <dbReference type="EMBL" id="KGN49205.1"/>
    </source>
</evidence>
<proteinExistence type="predicted"/>
<accession>A0A0A0KHK5</accession>
<dbReference type="EMBL" id="CM002927">
    <property type="protein sequence ID" value="KGN49205.1"/>
    <property type="molecule type" value="Genomic_DNA"/>
</dbReference>
<gene>
    <name evidence="1" type="ORF">Csa_6G517130</name>
</gene>
<reference evidence="1 2" key="3">
    <citation type="journal article" date="2010" name="BMC Genomics">
        <title>Transcriptome sequencing and comparative analysis of cucumber flowers with different sex types.</title>
        <authorList>
            <person name="Guo S."/>
            <person name="Zheng Y."/>
            <person name="Joung J.G."/>
            <person name="Liu S."/>
            <person name="Zhang Z."/>
            <person name="Crasta O.R."/>
            <person name="Sobral B.W."/>
            <person name="Xu Y."/>
            <person name="Huang S."/>
            <person name="Fei Z."/>
        </authorList>
    </citation>
    <scope>NUCLEOTIDE SEQUENCE [LARGE SCALE GENOMIC DNA]</scope>
    <source>
        <strain evidence="2">cv. 9930</strain>
    </source>
</reference>
<dbReference type="AlphaFoldDB" id="A0A0A0KHK5"/>
<dbReference type="Proteomes" id="UP000029981">
    <property type="component" value="Chromosome 6"/>
</dbReference>
<evidence type="ECO:0000313" key="2">
    <source>
        <dbReference type="Proteomes" id="UP000029981"/>
    </source>
</evidence>
<organism evidence="1 2">
    <name type="scientific">Cucumis sativus</name>
    <name type="common">Cucumber</name>
    <dbReference type="NCBI Taxonomy" id="3659"/>
    <lineage>
        <taxon>Eukaryota</taxon>
        <taxon>Viridiplantae</taxon>
        <taxon>Streptophyta</taxon>
        <taxon>Embryophyta</taxon>
        <taxon>Tracheophyta</taxon>
        <taxon>Spermatophyta</taxon>
        <taxon>Magnoliopsida</taxon>
        <taxon>eudicotyledons</taxon>
        <taxon>Gunneridae</taxon>
        <taxon>Pentapetalae</taxon>
        <taxon>rosids</taxon>
        <taxon>fabids</taxon>
        <taxon>Cucurbitales</taxon>
        <taxon>Cucurbitaceae</taxon>
        <taxon>Benincaseae</taxon>
        <taxon>Cucumis</taxon>
    </lineage>
</organism>
<reference evidence="1 2" key="1">
    <citation type="journal article" date="2009" name="Nat. Genet.">
        <title>The genome of the cucumber, Cucumis sativus L.</title>
        <authorList>
            <person name="Huang S."/>
            <person name="Li R."/>
            <person name="Zhang Z."/>
            <person name="Li L."/>
            <person name="Gu X."/>
            <person name="Fan W."/>
            <person name="Lucas W.J."/>
            <person name="Wang X."/>
            <person name="Xie B."/>
            <person name="Ni P."/>
            <person name="Ren Y."/>
            <person name="Zhu H."/>
            <person name="Li J."/>
            <person name="Lin K."/>
            <person name="Jin W."/>
            <person name="Fei Z."/>
            <person name="Li G."/>
            <person name="Staub J."/>
            <person name="Kilian A."/>
            <person name="van der Vossen E.A."/>
            <person name="Wu Y."/>
            <person name="Guo J."/>
            <person name="He J."/>
            <person name="Jia Z."/>
            <person name="Ren Y."/>
            <person name="Tian G."/>
            <person name="Lu Y."/>
            <person name="Ruan J."/>
            <person name="Qian W."/>
            <person name="Wang M."/>
            <person name="Huang Q."/>
            <person name="Li B."/>
            <person name="Xuan Z."/>
            <person name="Cao J."/>
            <person name="Asan"/>
            <person name="Wu Z."/>
            <person name="Zhang J."/>
            <person name="Cai Q."/>
            <person name="Bai Y."/>
            <person name="Zhao B."/>
            <person name="Han Y."/>
            <person name="Li Y."/>
            <person name="Li X."/>
            <person name="Wang S."/>
            <person name="Shi Q."/>
            <person name="Liu S."/>
            <person name="Cho W.K."/>
            <person name="Kim J.Y."/>
            <person name="Xu Y."/>
            <person name="Heller-Uszynska K."/>
            <person name="Miao H."/>
            <person name="Cheng Z."/>
            <person name="Zhang S."/>
            <person name="Wu J."/>
            <person name="Yang Y."/>
            <person name="Kang H."/>
            <person name="Li M."/>
            <person name="Liang H."/>
            <person name="Ren X."/>
            <person name="Shi Z."/>
            <person name="Wen M."/>
            <person name="Jian M."/>
            <person name="Yang H."/>
            <person name="Zhang G."/>
            <person name="Yang Z."/>
            <person name="Chen R."/>
            <person name="Liu S."/>
            <person name="Li J."/>
            <person name="Ma L."/>
            <person name="Liu H."/>
            <person name="Zhou Y."/>
            <person name="Zhao J."/>
            <person name="Fang X."/>
            <person name="Li G."/>
            <person name="Fang L."/>
            <person name="Li Y."/>
            <person name="Liu D."/>
            <person name="Zheng H."/>
            <person name="Zhang Y."/>
            <person name="Qin N."/>
            <person name="Li Z."/>
            <person name="Yang G."/>
            <person name="Yang S."/>
            <person name="Bolund L."/>
            <person name="Kristiansen K."/>
            <person name="Zheng H."/>
            <person name="Li S."/>
            <person name="Zhang X."/>
            <person name="Yang H."/>
            <person name="Wang J."/>
            <person name="Sun R."/>
            <person name="Zhang B."/>
            <person name="Jiang S."/>
            <person name="Wang J."/>
            <person name="Du Y."/>
            <person name="Li S."/>
        </authorList>
    </citation>
    <scope>NUCLEOTIDE SEQUENCE [LARGE SCALE GENOMIC DNA]</scope>
    <source>
        <strain evidence="2">cv. 9930</strain>
    </source>
</reference>
<name>A0A0A0KHK5_CUCSA</name>
<dbReference type="Gramene" id="KGN49205">
    <property type="protein sequence ID" value="KGN49205"/>
    <property type="gene ID" value="Csa_6G517130"/>
</dbReference>
<reference evidence="1 2" key="2">
    <citation type="journal article" date="2009" name="PLoS ONE">
        <title>An integrated genetic and cytogenetic map of the cucumber genome.</title>
        <authorList>
            <person name="Ren Y."/>
            <person name="Zhang Z."/>
            <person name="Liu J."/>
            <person name="Staub J.E."/>
            <person name="Han Y."/>
            <person name="Cheng Z."/>
            <person name="Li X."/>
            <person name="Lu J."/>
            <person name="Miao H."/>
            <person name="Kang H."/>
            <person name="Xie B."/>
            <person name="Gu X."/>
            <person name="Wang X."/>
            <person name="Du Y."/>
            <person name="Jin W."/>
            <person name="Huang S."/>
        </authorList>
    </citation>
    <scope>NUCLEOTIDE SEQUENCE [LARGE SCALE GENOMIC DNA]</scope>
    <source>
        <strain evidence="2">cv. 9930</strain>
    </source>
</reference>
<reference evidence="1 2" key="4">
    <citation type="journal article" date="2011" name="BMC Genomics">
        <title>RNA-Seq improves annotation of protein-coding genes in the cucumber genome.</title>
        <authorList>
            <person name="Li Z."/>
            <person name="Zhang Z."/>
            <person name="Yan P."/>
            <person name="Huang S."/>
            <person name="Fei Z."/>
            <person name="Lin K."/>
        </authorList>
    </citation>
    <scope>NUCLEOTIDE SEQUENCE [LARGE SCALE GENOMIC DNA]</scope>
    <source>
        <strain evidence="2">cv. 9930</strain>
    </source>
</reference>
<sequence length="67" mass="7423">MAIVLDGTDSGGDWELLRNFDCVECGALVSNSEVQLGSYFIYFIRVKGIDIPVERDVNKIRKGGLTK</sequence>
<keyword evidence="2" id="KW-1185">Reference proteome</keyword>
<protein>
    <submittedName>
        <fullName evidence="1">Uncharacterized protein</fullName>
    </submittedName>
</protein>